<keyword evidence="1" id="KW-1133">Transmembrane helix</keyword>
<keyword evidence="3" id="KW-1185">Reference proteome</keyword>
<comment type="caution">
    <text evidence="2">The sequence shown here is derived from an EMBL/GenBank/DDBJ whole genome shotgun (WGS) entry which is preliminary data.</text>
</comment>
<organism evidence="2 3">
    <name type="scientific">Alkalicoccobacillus porphyridii</name>
    <dbReference type="NCBI Taxonomy" id="2597270"/>
    <lineage>
        <taxon>Bacteria</taxon>
        <taxon>Bacillati</taxon>
        <taxon>Bacillota</taxon>
        <taxon>Bacilli</taxon>
        <taxon>Bacillales</taxon>
        <taxon>Bacillaceae</taxon>
        <taxon>Alkalicoccobacillus</taxon>
    </lineage>
</organism>
<keyword evidence="1" id="KW-0472">Membrane</keyword>
<feature type="transmembrane region" description="Helical" evidence="1">
    <location>
        <begin position="37"/>
        <end position="60"/>
    </location>
</feature>
<dbReference type="OrthoDB" id="2938788at2"/>
<keyword evidence="1" id="KW-0812">Transmembrane</keyword>
<dbReference type="InterPro" id="IPR009577">
    <property type="entry name" value="Sm_multidrug_ex"/>
</dbReference>
<feature type="transmembrane region" description="Helical" evidence="1">
    <location>
        <begin position="128"/>
        <end position="149"/>
    </location>
</feature>
<evidence type="ECO:0000313" key="2">
    <source>
        <dbReference type="EMBL" id="TSB45727.1"/>
    </source>
</evidence>
<dbReference type="RefSeq" id="WP_143849521.1">
    <property type="nucleotide sequence ID" value="NZ_VLXZ01000009.1"/>
</dbReference>
<evidence type="ECO:0000313" key="3">
    <source>
        <dbReference type="Proteomes" id="UP000318521"/>
    </source>
</evidence>
<protein>
    <recommendedName>
        <fullName evidence="4">DNA-binding protein</fullName>
    </recommendedName>
</protein>
<dbReference type="EMBL" id="VLXZ01000009">
    <property type="protein sequence ID" value="TSB45727.1"/>
    <property type="molecule type" value="Genomic_DNA"/>
</dbReference>
<evidence type="ECO:0000256" key="1">
    <source>
        <dbReference type="SAM" id="Phobius"/>
    </source>
</evidence>
<sequence>MDFLYYLLLFVASAIPFIEIFTTIPVSLFLLKLDPTLTAIICFSGNALGIIGFVILGSTLKKRVVYLSMSEVASNKKEKSKKKKKELLERTFKRFGIFGVAIIIPILISSHAGVLFHRTLGVSKLVLLFWVVAGVAVWTVALTAASVWFPSLVTSFFSI</sequence>
<evidence type="ECO:0008006" key="4">
    <source>
        <dbReference type="Google" id="ProtNLM"/>
    </source>
</evidence>
<feature type="transmembrane region" description="Helical" evidence="1">
    <location>
        <begin position="95"/>
        <end position="116"/>
    </location>
</feature>
<proteinExistence type="predicted"/>
<gene>
    <name evidence="2" type="ORF">FN960_14665</name>
</gene>
<name>A0A553ZW92_9BACI</name>
<dbReference type="Pfam" id="PF06695">
    <property type="entry name" value="Sm_multidrug_ex"/>
    <property type="match status" value="1"/>
</dbReference>
<dbReference type="Proteomes" id="UP000318521">
    <property type="component" value="Unassembled WGS sequence"/>
</dbReference>
<dbReference type="AlphaFoldDB" id="A0A553ZW92"/>
<reference evidence="2 3" key="1">
    <citation type="submission" date="2019-07" db="EMBL/GenBank/DDBJ databases">
        <authorList>
            <person name="Park Y.J."/>
            <person name="Jeong S.E."/>
            <person name="Jung H.S."/>
        </authorList>
    </citation>
    <scope>NUCLEOTIDE SEQUENCE [LARGE SCALE GENOMIC DNA]</scope>
    <source>
        <strain evidence="3">P16(2019)</strain>
    </source>
</reference>
<accession>A0A553ZW92</accession>
<feature type="transmembrane region" description="Helical" evidence="1">
    <location>
        <begin position="7"/>
        <end position="31"/>
    </location>
</feature>